<name>A0ABN9FS05_9NEOB</name>
<comment type="caution">
    <text evidence="1">The sequence shown here is derived from an EMBL/GenBank/DDBJ whole genome shotgun (WGS) entry which is preliminary data.</text>
</comment>
<gene>
    <name evidence="1" type="ORF">SPARVUS_LOCUS12665621</name>
</gene>
<keyword evidence="2" id="KW-1185">Reference proteome</keyword>
<reference evidence="1" key="1">
    <citation type="submission" date="2023-05" db="EMBL/GenBank/DDBJ databases">
        <authorList>
            <person name="Stuckert A."/>
        </authorList>
    </citation>
    <scope>NUCLEOTIDE SEQUENCE</scope>
</reference>
<dbReference type="Proteomes" id="UP001162483">
    <property type="component" value="Unassembled WGS sequence"/>
</dbReference>
<protein>
    <submittedName>
        <fullName evidence="1">Uncharacterized protein</fullName>
    </submittedName>
</protein>
<proteinExistence type="predicted"/>
<sequence>MRFVCGAIGARGGLTIQALVTARGPRFSRGLHEMPLVPFYRLF</sequence>
<evidence type="ECO:0000313" key="1">
    <source>
        <dbReference type="EMBL" id="CAI9599789.1"/>
    </source>
</evidence>
<dbReference type="EMBL" id="CATNWA010017351">
    <property type="protein sequence ID" value="CAI9599789.1"/>
    <property type="molecule type" value="Genomic_DNA"/>
</dbReference>
<accession>A0ABN9FS05</accession>
<organism evidence="1 2">
    <name type="scientific">Staurois parvus</name>
    <dbReference type="NCBI Taxonomy" id="386267"/>
    <lineage>
        <taxon>Eukaryota</taxon>
        <taxon>Metazoa</taxon>
        <taxon>Chordata</taxon>
        <taxon>Craniata</taxon>
        <taxon>Vertebrata</taxon>
        <taxon>Euteleostomi</taxon>
        <taxon>Amphibia</taxon>
        <taxon>Batrachia</taxon>
        <taxon>Anura</taxon>
        <taxon>Neobatrachia</taxon>
        <taxon>Ranoidea</taxon>
        <taxon>Ranidae</taxon>
        <taxon>Staurois</taxon>
    </lineage>
</organism>
<evidence type="ECO:0000313" key="2">
    <source>
        <dbReference type="Proteomes" id="UP001162483"/>
    </source>
</evidence>